<dbReference type="Proteomes" id="UP001600109">
    <property type="component" value="Unassembled WGS sequence"/>
</dbReference>
<evidence type="ECO:0000256" key="1">
    <source>
        <dbReference type="SAM" id="Phobius"/>
    </source>
</evidence>
<dbReference type="PROSITE" id="PS50173">
    <property type="entry name" value="UMUC"/>
    <property type="match status" value="1"/>
</dbReference>
<keyword evidence="4" id="KW-1185">Reference proteome</keyword>
<dbReference type="RefSeq" id="WP_379854123.1">
    <property type="nucleotide sequence ID" value="NZ_JBHZPZ010000004.1"/>
</dbReference>
<protein>
    <recommendedName>
        <fullName evidence="2">UmuC domain-containing protein</fullName>
    </recommendedName>
</protein>
<reference evidence="3 4" key="1">
    <citation type="submission" date="2024-06" db="EMBL/GenBank/DDBJ databases">
        <title>Flavobacterium spp. isolated from glacier.</title>
        <authorList>
            <person name="Han D."/>
        </authorList>
    </citation>
    <scope>NUCLEOTIDE SEQUENCE [LARGE SCALE GENOMIC DNA]</scope>
    <source>
        <strain evidence="3 4">LS2P90</strain>
    </source>
</reference>
<feature type="domain" description="UmuC" evidence="2">
    <location>
        <begin position="1"/>
        <end position="51"/>
    </location>
</feature>
<keyword evidence="1" id="KW-0472">Membrane</keyword>
<evidence type="ECO:0000259" key="2">
    <source>
        <dbReference type="PROSITE" id="PS50173"/>
    </source>
</evidence>
<dbReference type="InterPro" id="IPR043502">
    <property type="entry name" value="DNA/RNA_pol_sf"/>
</dbReference>
<keyword evidence="1" id="KW-1133">Transmembrane helix</keyword>
<accession>A0ABW6HTM9</accession>
<dbReference type="EMBL" id="JBHZPZ010000004">
    <property type="protein sequence ID" value="MFE3867353.1"/>
    <property type="molecule type" value="Genomic_DNA"/>
</dbReference>
<dbReference type="Gene3D" id="3.40.1170.60">
    <property type="match status" value="1"/>
</dbReference>
<evidence type="ECO:0000313" key="3">
    <source>
        <dbReference type="EMBL" id="MFE3867353.1"/>
    </source>
</evidence>
<keyword evidence="1" id="KW-0812">Transmembrane</keyword>
<sequence>MFQPKFSGKPVAILSNNDGCVISRSNEVKVAGIPMDAPAFQIKEMVKEMNVQLNFSRKLSYGLSICLILFEHFLFSHPVTMTNYIDKVA</sequence>
<proteinExistence type="predicted"/>
<organism evidence="3 4">
    <name type="scientific">Flavobacterium xylosi</name>
    <dbReference type="NCBI Taxonomy" id="3230415"/>
    <lineage>
        <taxon>Bacteria</taxon>
        <taxon>Pseudomonadati</taxon>
        <taxon>Bacteroidota</taxon>
        <taxon>Flavobacteriia</taxon>
        <taxon>Flavobacteriales</taxon>
        <taxon>Flavobacteriaceae</taxon>
        <taxon>Flavobacterium</taxon>
    </lineage>
</organism>
<dbReference type="InterPro" id="IPR001126">
    <property type="entry name" value="UmuC"/>
</dbReference>
<dbReference type="Pfam" id="PF00817">
    <property type="entry name" value="IMS"/>
    <property type="match status" value="1"/>
</dbReference>
<feature type="transmembrane region" description="Helical" evidence="1">
    <location>
        <begin position="59"/>
        <end position="75"/>
    </location>
</feature>
<dbReference type="SUPFAM" id="SSF56672">
    <property type="entry name" value="DNA/RNA polymerases"/>
    <property type="match status" value="1"/>
</dbReference>
<gene>
    <name evidence="3" type="ORF">ACFX5E_04590</name>
</gene>
<evidence type="ECO:0000313" key="4">
    <source>
        <dbReference type="Proteomes" id="UP001600109"/>
    </source>
</evidence>
<name>A0ABW6HTM9_9FLAO</name>
<comment type="caution">
    <text evidence="3">The sequence shown here is derived from an EMBL/GenBank/DDBJ whole genome shotgun (WGS) entry which is preliminary data.</text>
</comment>